<evidence type="ECO:0000313" key="3">
    <source>
        <dbReference type="Proteomes" id="UP001194714"/>
    </source>
</evidence>
<evidence type="ECO:0000313" key="2">
    <source>
        <dbReference type="EMBL" id="MBF5058525.1"/>
    </source>
</evidence>
<reference evidence="2 3" key="1">
    <citation type="submission" date="2020-01" db="EMBL/GenBank/DDBJ databases">
        <title>Draft genome sequence of Cand. Neptunochlamydia vexilliferae K9.</title>
        <authorList>
            <person name="Schulz F."/>
            <person name="Koestlbacher S."/>
            <person name="Wascher F."/>
            <person name="Pizzetti I."/>
            <person name="Horn M."/>
        </authorList>
    </citation>
    <scope>NUCLEOTIDE SEQUENCE [LARGE SCALE GENOMIC DNA]</scope>
    <source>
        <strain evidence="2 3">K9</strain>
    </source>
</reference>
<dbReference type="Proteomes" id="UP001194714">
    <property type="component" value="Unassembled WGS sequence"/>
</dbReference>
<protein>
    <submittedName>
        <fullName evidence="2">Uncharacterized protein</fullName>
    </submittedName>
</protein>
<sequence length="170" mass="18929">MAPMYPEGKDRTPAAHPLHASQRRGDPPSYHYPRAGAPLCPRSSTCAPLLEDVLLASPLRPKIDRIKQLGTLRKKYPKEAAVFKVELPNAPFLREDRSIDLYKARQAILKKLQATFGEVRDFNGGMISRQDVVFKGLEKVLGDVGKKEGLLLENFFHSLFPPPRGKGSLA</sequence>
<feature type="region of interest" description="Disordered" evidence="1">
    <location>
        <begin position="1"/>
        <end position="36"/>
    </location>
</feature>
<accession>A0ABS0AYW9</accession>
<dbReference type="EMBL" id="JAAEJV010000001">
    <property type="protein sequence ID" value="MBF5058525.1"/>
    <property type="molecule type" value="Genomic_DNA"/>
</dbReference>
<organism evidence="2 3">
    <name type="scientific">Candidatus Neptunichlamydia vexilliferae</name>
    <dbReference type="NCBI Taxonomy" id="1651774"/>
    <lineage>
        <taxon>Bacteria</taxon>
        <taxon>Pseudomonadati</taxon>
        <taxon>Chlamydiota</taxon>
        <taxon>Chlamydiia</taxon>
        <taxon>Parachlamydiales</taxon>
        <taxon>Simkaniaceae</taxon>
        <taxon>Candidatus Neptunichlamydia</taxon>
    </lineage>
</organism>
<proteinExistence type="predicted"/>
<gene>
    <name evidence="2" type="ORF">NEPTK9_000021</name>
</gene>
<comment type="caution">
    <text evidence="2">The sequence shown here is derived from an EMBL/GenBank/DDBJ whole genome shotgun (WGS) entry which is preliminary data.</text>
</comment>
<keyword evidence="3" id="KW-1185">Reference proteome</keyword>
<evidence type="ECO:0000256" key="1">
    <source>
        <dbReference type="SAM" id="MobiDB-lite"/>
    </source>
</evidence>
<name>A0ABS0AYW9_9BACT</name>